<gene>
    <name evidence="2" type="ORF">AYI68_g3513</name>
</gene>
<feature type="region of interest" description="Disordered" evidence="1">
    <location>
        <begin position="177"/>
        <end position="198"/>
    </location>
</feature>
<organism evidence="2 3">
    <name type="scientific">Smittium mucronatum</name>
    <dbReference type="NCBI Taxonomy" id="133383"/>
    <lineage>
        <taxon>Eukaryota</taxon>
        <taxon>Fungi</taxon>
        <taxon>Fungi incertae sedis</taxon>
        <taxon>Zoopagomycota</taxon>
        <taxon>Kickxellomycotina</taxon>
        <taxon>Harpellomycetes</taxon>
        <taxon>Harpellales</taxon>
        <taxon>Legeriomycetaceae</taxon>
        <taxon>Smittium</taxon>
    </lineage>
</organism>
<accession>A0A1R0GZS0</accession>
<feature type="region of interest" description="Disordered" evidence="1">
    <location>
        <begin position="307"/>
        <end position="334"/>
    </location>
</feature>
<feature type="compositionally biased region" description="Basic and acidic residues" evidence="1">
    <location>
        <begin position="410"/>
        <end position="430"/>
    </location>
</feature>
<reference evidence="2 3" key="1">
    <citation type="journal article" date="2016" name="Mol. Biol. Evol.">
        <title>Genome-Wide Survey of Gut Fungi (Harpellales) Reveals the First Horizontally Transferred Ubiquitin Gene from a Mosquito Host.</title>
        <authorList>
            <person name="Wang Y."/>
            <person name="White M.M."/>
            <person name="Kvist S."/>
            <person name="Moncalvo J.M."/>
        </authorList>
    </citation>
    <scope>NUCLEOTIDE SEQUENCE [LARGE SCALE GENOMIC DNA]</scope>
    <source>
        <strain evidence="2 3">ALG-7-W6</strain>
    </source>
</reference>
<evidence type="ECO:0000256" key="1">
    <source>
        <dbReference type="SAM" id="MobiDB-lite"/>
    </source>
</evidence>
<sequence length="571" mass="62730">MGFMCFGSKSKSKSVKRSAIVVSDEVVSKPYLGPTSPSFLELNSHTHDSTSQSSVNGKNKETFFYNISNGSNVSTNLVPPAPIRINNNINRNSQNEQFISEDAVDMYNAFIDHTVDVAESKPKVKSPRKTAEITAQARYVNKSIKQSTNKGEKHIKVSTVKSIDLTNAPKMNFQRKNTGAKREGSAMNRDSSESHVDSNLTSQIYGNEPAHSSRSRISRKFSEASDIPIQGPNLNEYYKLQQNISKTNINYSEYQKVSSELPSLQVVTEQANAHYTNSISDSVPETPSPTRDTDFPQNSVDEHFVSANSHRSHTDSNITSFLTSSNNTTPETVKTVSRRLSVGAISTSSLASYPESVSTGESISINSDKGSISTPVKSFPADESYISDTESPDNMTLQVRKRHPTFSESGKSDDKFDAESERPKSNRQKDGPMSNITERKKLLLESNIKHSNDPSSKVLGKSNPNFNKLLSAFEPGATNATLRSHNPRSPKLPAQFEIKAPSDMSNKLVEKSSRQKLVLKNDRIYAPGFSAGSQMNSSFSQNSILESNSDHTGRIVLVKSKSTLSGTESVN</sequence>
<keyword evidence="3" id="KW-1185">Reference proteome</keyword>
<feature type="compositionally biased region" description="Polar residues" evidence="1">
    <location>
        <begin position="386"/>
        <end position="397"/>
    </location>
</feature>
<feature type="compositionally biased region" description="Basic and acidic residues" evidence="1">
    <location>
        <begin position="180"/>
        <end position="196"/>
    </location>
</feature>
<dbReference type="AlphaFoldDB" id="A0A1R0GZS0"/>
<feature type="region of interest" description="Disordered" evidence="1">
    <location>
        <begin position="350"/>
        <end position="436"/>
    </location>
</feature>
<dbReference type="EMBL" id="LSSL01001606">
    <property type="protein sequence ID" value="OLY82367.1"/>
    <property type="molecule type" value="Genomic_DNA"/>
</dbReference>
<proteinExistence type="predicted"/>
<name>A0A1R0GZS0_9FUNG</name>
<dbReference type="Proteomes" id="UP000187455">
    <property type="component" value="Unassembled WGS sequence"/>
</dbReference>
<dbReference type="OrthoDB" id="5754171at2759"/>
<evidence type="ECO:0000313" key="2">
    <source>
        <dbReference type="EMBL" id="OLY82367.1"/>
    </source>
</evidence>
<protein>
    <submittedName>
        <fullName evidence="2">Uncharacterized protein</fullName>
    </submittedName>
</protein>
<feature type="compositionally biased region" description="Polar residues" evidence="1">
    <location>
        <begin position="315"/>
        <end position="334"/>
    </location>
</feature>
<comment type="caution">
    <text evidence="2">The sequence shown here is derived from an EMBL/GenBank/DDBJ whole genome shotgun (WGS) entry which is preliminary data.</text>
</comment>
<evidence type="ECO:0000313" key="3">
    <source>
        <dbReference type="Proteomes" id="UP000187455"/>
    </source>
</evidence>
<feature type="compositionally biased region" description="Polar residues" evidence="1">
    <location>
        <begin position="350"/>
        <end position="376"/>
    </location>
</feature>